<dbReference type="Gene3D" id="3.90.550.10">
    <property type="entry name" value="Spore Coat Polysaccharide Biosynthesis Protein SpsA, Chain A"/>
    <property type="match status" value="1"/>
</dbReference>
<dbReference type="InterPro" id="IPR001173">
    <property type="entry name" value="Glyco_trans_2-like"/>
</dbReference>
<accession>A0A382J7W0</accession>
<dbReference type="PANTHER" id="PTHR43685">
    <property type="entry name" value="GLYCOSYLTRANSFERASE"/>
    <property type="match status" value="1"/>
</dbReference>
<gene>
    <name evidence="2" type="ORF">METZ01_LOCUS261128</name>
</gene>
<dbReference type="InterPro" id="IPR029044">
    <property type="entry name" value="Nucleotide-diphossugar_trans"/>
</dbReference>
<evidence type="ECO:0000259" key="1">
    <source>
        <dbReference type="Pfam" id="PF00535"/>
    </source>
</evidence>
<dbReference type="InterPro" id="IPR050834">
    <property type="entry name" value="Glycosyltransf_2"/>
</dbReference>
<dbReference type="CDD" id="cd00761">
    <property type="entry name" value="Glyco_tranf_GTA_type"/>
    <property type="match status" value="1"/>
</dbReference>
<proteinExistence type="predicted"/>
<feature type="domain" description="Glycosyltransferase 2-like" evidence="1">
    <location>
        <begin position="1"/>
        <end position="120"/>
    </location>
</feature>
<sequence>SILNQTELPEEVIFSDDGSGDDTASIIEENRTRFEKLGIGLNIDCNVHQGPGAARNHGVFKASQPWIAFLDADDVWKNEKIFYIRQSMQEKPNSNCFLHWEEYIKMNGKRSPLKHGFNYYNSDLFLLPQLYRKNFLSTSTIVCKKQLIENSGGFDTTLPNAQDYELWLRMSSQMNLTIIPKILGEYIEQSTSITARPYYIRFWSEMRIAMRYRKKVNLNYFLYKITKIILSKQWFYTLFNLLIREKKHSN</sequence>
<dbReference type="SUPFAM" id="SSF53448">
    <property type="entry name" value="Nucleotide-diphospho-sugar transferases"/>
    <property type="match status" value="1"/>
</dbReference>
<dbReference type="AlphaFoldDB" id="A0A382J7W0"/>
<evidence type="ECO:0000313" key="2">
    <source>
        <dbReference type="EMBL" id="SVC08274.1"/>
    </source>
</evidence>
<dbReference type="Pfam" id="PF00535">
    <property type="entry name" value="Glycos_transf_2"/>
    <property type="match status" value="1"/>
</dbReference>
<protein>
    <recommendedName>
        <fullName evidence="1">Glycosyltransferase 2-like domain-containing protein</fullName>
    </recommendedName>
</protein>
<feature type="non-terminal residue" evidence="2">
    <location>
        <position position="1"/>
    </location>
</feature>
<name>A0A382J7W0_9ZZZZ</name>
<dbReference type="EMBL" id="UINC01072548">
    <property type="protein sequence ID" value="SVC08274.1"/>
    <property type="molecule type" value="Genomic_DNA"/>
</dbReference>
<reference evidence="2" key="1">
    <citation type="submission" date="2018-05" db="EMBL/GenBank/DDBJ databases">
        <authorList>
            <person name="Lanie J.A."/>
            <person name="Ng W.-L."/>
            <person name="Kazmierczak K.M."/>
            <person name="Andrzejewski T.M."/>
            <person name="Davidsen T.M."/>
            <person name="Wayne K.J."/>
            <person name="Tettelin H."/>
            <person name="Glass J.I."/>
            <person name="Rusch D."/>
            <person name="Podicherti R."/>
            <person name="Tsui H.-C.T."/>
            <person name="Winkler M.E."/>
        </authorList>
    </citation>
    <scope>NUCLEOTIDE SEQUENCE</scope>
</reference>
<dbReference type="PANTHER" id="PTHR43685:SF2">
    <property type="entry name" value="GLYCOSYLTRANSFERASE 2-LIKE DOMAIN-CONTAINING PROTEIN"/>
    <property type="match status" value="1"/>
</dbReference>
<organism evidence="2">
    <name type="scientific">marine metagenome</name>
    <dbReference type="NCBI Taxonomy" id="408172"/>
    <lineage>
        <taxon>unclassified sequences</taxon>
        <taxon>metagenomes</taxon>
        <taxon>ecological metagenomes</taxon>
    </lineage>
</organism>